<dbReference type="GO" id="GO:0008833">
    <property type="term" value="F:deoxyribonuclease IV (phage-T4-induced) activity"/>
    <property type="evidence" value="ECO:0007669"/>
    <property type="project" value="UniProtKB-EC"/>
</dbReference>
<comment type="catalytic activity">
    <reaction evidence="7">
        <text>Endonucleolytic cleavage to 5'-phosphooligonucleotide end-products.</text>
        <dbReference type="EC" id="3.1.21.2"/>
    </reaction>
</comment>
<dbReference type="PROSITE" id="PS00730">
    <property type="entry name" value="AP_NUCLEASE_F2_2"/>
    <property type="match status" value="1"/>
</dbReference>
<evidence type="ECO:0000313" key="10">
    <source>
        <dbReference type="Proteomes" id="UP001303601"/>
    </source>
</evidence>
<organism evidence="9 10">
    <name type="scientific">Metamycoplasma equirhinis</name>
    <dbReference type="NCBI Taxonomy" id="92402"/>
    <lineage>
        <taxon>Bacteria</taxon>
        <taxon>Bacillati</taxon>
        <taxon>Mycoplasmatota</taxon>
        <taxon>Mycoplasmoidales</taxon>
        <taxon>Metamycoplasmataceae</taxon>
        <taxon>Metamycoplasma</taxon>
    </lineage>
</organism>
<dbReference type="Gene3D" id="3.20.20.150">
    <property type="entry name" value="Divalent-metal-dependent TIM barrel enzymes"/>
    <property type="match status" value="1"/>
</dbReference>
<reference evidence="9" key="1">
    <citation type="submission" date="2023-11" db="EMBL/GenBank/DDBJ databases">
        <title>Completed genome sequence of Mycoplasma equirhinis type strain M432/72.</title>
        <authorList>
            <person name="Spergser J."/>
        </authorList>
    </citation>
    <scope>NUCLEOTIDE SEQUENCE [LARGE SCALE GENOMIC DNA]</scope>
    <source>
        <strain evidence="9">M432/72</strain>
    </source>
</reference>
<keyword evidence="10" id="KW-1185">Reference proteome</keyword>
<evidence type="ECO:0000256" key="4">
    <source>
        <dbReference type="ARBA" id="ARBA00022801"/>
    </source>
</evidence>
<feature type="binding site" evidence="7">
    <location>
        <position position="207"/>
    </location>
    <ligand>
        <name>Zn(2+)</name>
        <dbReference type="ChEBI" id="CHEBI:29105"/>
        <label>2</label>
    </ligand>
</feature>
<dbReference type="InterPro" id="IPR036237">
    <property type="entry name" value="Xyl_isomerase-like_sf"/>
</dbReference>
<keyword evidence="2 7" id="KW-0479">Metal-binding</keyword>
<feature type="binding site" evidence="7">
    <location>
        <position position="256"/>
    </location>
    <ligand>
        <name>Zn(2+)</name>
        <dbReference type="ChEBI" id="CHEBI:29105"/>
        <label>3</label>
    </ligand>
</feature>
<evidence type="ECO:0000256" key="6">
    <source>
        <dbReference type="ARBA" id="ARBA00023204"/>
    </source>
</evidence>
<evidence type="ECO:0000256" key="5">
    <source>
        <dbReference type="ARBA" id="ARBA00022833"/>
    </source>
</evidence>
<evidence type="ECO:0000256" key="2">
    <source>
        <dbReference type="ARBA" id="ARBA00022723"/>
    </source>
</evidence>
<dbReference type="Proteomes" id="UP001303601">
    <property type="component" value="Chromosome"/>
</dbReference>
<dbReference type="SMART" id="SM00518">
    <property type="entry name" value="AP2Ec"/>
    <property type="match status" value="1"/>
</dbReference>
<dbReference type="PROSITE" id="PS00729">
    <property type="entry name" value="AP_NUCLEASE_F2_1"/>
    <property type="match status" value="1"/>
</dbReference>
<feature type="binding site" evidence="7">
    <location>
        <position position="286"/>
    </location>
    <ligand>
        <name>Zn(2+)</name>
        <dbReference type="ChEBI" id="CHEBI:29105"/>
        <label>2</label>
    </ligand>
</feature>
<evidence type="ECO:0000259" key="8">
    <source>
        <dbReference type="Pfam" id="PF01261"/>
    </source>
</evidence>
<dbReference type="PANTHER" id="PTHR21445:SF0">
    <property type="entry name" value="APURINIC-APYRIMIDINIC ENDONUCLEASE"/>
    <property type="match status" value="1"/>
</dbReference>
<protein>
    <recommendedName>
        <fullName evidence="7">Probable endonuclease 4</fullName>
        <ecNumber evidence="7">3.1.21.2</ecNumber>
    </recommendedName>
    <alternativeName>
        <fullName evidence="7">Endodeoxyribonuclease IV</fullName>
    </alternativeName>
    <alternativeName>
        <fullName evidence="7">Endonuclease IV</fullName>
    </alternativeName>
</protein>
<evidence type="ECO:0000313" key="9">
    <source>
        <dbReference type="EMBL" id="WPB53692.1"/>
    </source>
</evidence>
<dbReference type="EMBL" id="CP137845">
    <property type="protein sequence ID" value="WPB53692.1"/>
    <property type="molecule type" value="Genomic_DNA"/>
</dbReference>
<dbReference type="EC" id="3.1.21.2" evidence="7"/>
<keyword evidence="7" id="KW-0255">Endonuclease</keyword>
<keyword evidence="4 7" id="KW-0378">Hydrolase</keyword>
<feature type="domain" description="Xylose isomerase-like TIM barrel" evidence="8">
    <location>
        <begin position="57"/>
        <end position="303"/>
    </location>
</feature>
<feature type="binding site" evidence="7">
    <location>
        <position position="174"/>
    </location>
    <ligand>
        <name>Zn(2+)</name>
        <dbReference type="ChEBI" id="CHEBI:29105"/>
        <label>1</label>
    </ligand>
</feature>
<accession>A0ABZ0P9J8</accession>
<feature type="binding site" evidence="7">
    <location>
        <position position="174"/>
    </location>
    <ligand>
        <name>Zn(2+)</name>
        <dbReference type="ChEBI" id="CHEBI:29105"/>
        <label>2</label>
    </ligand>
</feature>
<comment type="similarity">
    <text evidence="1 7">Belongs to the AP endonuclease 2 family.</text>
</comment>
<feature type="binding site" evidence="7">
    <location>
        <position position="241"/>
    </location>
    <ligand>
        <name>Zn(2+)</name>
        <dbReference type="ChEBI" id="CHEBI:29105"/>
        <label>2</label>
    </ligand>
</feature>
<dbReference type="InterPro" id="IPR018246">
    <property type="entry name" value="AP_endonuc_F2_Zn_BS"/>
</dbReference>
<evidence type="ECO:0000256" key="7">
    <source>
        <dbReference type="HAMAP-Rule" id="MF_00152"/>
    </source>
</evidence>
<gene>
    <name evidence="7" type="primary">nfo</name>
    <name evidence="9" type="ORF">R9B83_01730</name>
</gene>
<feature type="binding site" evidence="7">
    <location>
        <position position="139"/>
    </location>
    <ligand>
        <name>Zn(2+)</name>
        <dbReference type="ChEBI" id="CHEBI:29105"/>
        <label>1</label>
    </ligand>
</feature>
<dbReference type="NCBIfam" id="NF002196">
    <property type="entry name" value="PRK01060.1-1"/>
    <property type="match status" value="1"/>
</dbReference>
<dbReference type="PANTHER" id="PTHR21445">
    <property type="entry name" value="ENDONUCLEASE IV ENDODEOXYRIBONUCLEASE IV"/>
    <property type="match status" value="1"/>
</dbReference>
<dbReference type="HAMAP" id="MF_00152">
    <property type="entry name" value="Nfo"/>
    <property type="match status" value="1"/>
</dbReference>
<keyword evidence="7" id="KW-0540">Nuclease</keyword>
<feature type="binding site" evidence="7">
    <location>
        <position position="210"/>
    </location>
    <ligand>
        <name>Zn(2+)</name>
        <dbReference type="ChEBI" id="CHEBI:29105"/>
        <label>3</label>
    </ligand>
</feature>
<comment type="cofactor">
    <cofactor evidence="7">
        <name>Zn(2+)</name>
        <dbReference type="ChEBI" id="CHEBI:29105"/>
    </cofactor>
    <text evidence="7">Binds 3 Zn(2+) ions.</text>
</comment>
<dbReference type="CDD" id="cd00019">
    <property type="entry name" value="AP2Ec"/>
    <property type="match status" value="1"/>
</dbReference>
<feature type="binding site" evidence="7">
    <location>
        <position position="101"/>
    </location>
    <ligand>
        <name>Zn(2+)</name>
        <dbReference type="ChEBI" id="CHEBI:29105"/>
        <label>1</label>
    </ligand>
</feature>
<sequence length="311" mass="35604">MKTTIAINDVGNKIISDIIFYNFNIKYKWGKMIKLGSHVAFKKPDYLMGSIKESINNGANCAMIYLGPPQSSLRVNPDNYKYEEYLAIYASKIKQEDIVIHAPYIINPANPEKSKFAINFMIDEIDRMQKINAKYIVLHPGSSMKYSRIDALNTLIDSLKEIINKTKNTTICLETMAGKGSQICTNFEDIKYVIDKVGSKRVAICLDTCHVWDAGYDIKDYENFKKYLISNHFLEHIKVIHLNDSMNEKAAKKDRHANIGKGFIGLETLKKFVFDKDFDNLPIILETPFFNGNSPYKEEIALLLSNQNKLF</sequence>
<comment type="function">
    <text evidence="7">Endonuclease IV plays a role in DNA repair. It cleaves phosphodiester bonds at apurinic or apyrimidinic (AP) sites, generating a 3'-hydroxyl group and a 5'-terminal sugar phosphate.</text>
</comment>
<dbReference type="InterPro" id="IPR001719">
    <property type="entry name" value="AP_endonuc_2"/>
</dbReference>
<keyword evidence="3 7" id="KW-0227">DNA damage</keyword>
<dbReference type="SUPFAM" id="SSF51658">
    <property type="entry name" value="Xylose isomerase-like"/>
    <property type="match status" value="1"/>
</dbReference>
<name>A0ABZ0P9J8_9BACT</name>
<evidence type="ECO:0000256" key="3">
    <source>
        <dbReference type="ARBA" id="ARBA00022763"/>
    </source>
</evidence>
<evidence type="ECO:0000256" key="1">
    <source>
        <dbReference type="ARBA" id="ARBA00005340"/>
    </source>
</evidence>
<dbReference type="PROSITE" id="PS00731">
    <property type="entry name" value="AP_NUCLEASE_F2_3"/>
    <property type="match status" value="1"/>
</dbReference>
<dbReference type="Pfam" id="PF01261">
    <property type="entry name" value="AP_endonuc_2"/>
    <property type="match status" value="1"/>
</dbReference>
<dbReference type="InterPro" id="IPR013022">
    <property type="entry name" value="Xyl_isomerase-like_TIM-brl"/>
</dbReference>
<keyword evidence="5 7" id="KW-0862">Zinc</keyword>
<dbReference type="NCBIfam" id="TIGR00587">
    <property type="entry name" value="nfo"/>
    <property type="match status" value="1"/>
</dbReference>
<proteinExistence type="inferred from homology"/>
<dbReference type="PROSITE" id="PS51432">
    <property type="entry name" value="AP_NUCLEASE_F2_4"/>
    <property type="match status" value="1"/>
</dbReference>
<keyword evidence="6 7" id="KW-0234">DNA repair</keyword>
<feature type="binding site" evidence="7">
    <location>
        <position position="254"/>
    </location>
    <ligand>
        <name>Zn(2+)</name>
        <dbReference type="ChEBI" id="CHEBI:29105"/>
        <label>3</label>
    </ligand>
</feature>